<evidence type="ECO:0000313" key="3">
    <source>
        <dbReference type="Proteomes" id="UP000248975"/>
    </source>
</evidence>
<feature type="transmembrane region" description="Helical" evidence="1">
    <location>
        <begin position="120"/>
        <end position="141"/>
    </location>
</feature>
<dbReference type="EMBL" id="QFQS01000005">
    <property type="protein sequence ID" value="PZQ95891.1"/>
    <property type="molecule type" value="Genomic_DNA"/>
</dbReference>
<dbReference type="PIRSF" id="PIRSF028704">
    <property type="entry name" value="UPC028704"/>
    <property type="match status" value="1"/>
</dbReference>
<proteinExistence type="predicted"/>
<dbReference type="PANTHER" id="PTHR38592">
    <property type="entry name" value="BLL4819 PROTEIN"/>
    <property type="match status" value="1"/>
</dbReference>
<feature type="transmembrane region" description="Helical" evidence="1">
    <location>
        <begin position="173"/>
        <end position="191"/>
    </location>
</feature>
<reference evidence="2 3" key="1">
    <citation type="submission" date="2017-08" db="EMBL/GenBank/DDBJ databases">
        <title>Infants hospitalized years apart are colonized by the same room-sourced microbial strains.</title>
        <authorList>
            <person name="Brooks B."/>
            <person name="Olm M.R."/>
            <person name="Firek B.A."/>
            <person name="Baker R."/>
            <person name="Thomas B.C."/>
            <person name="Morowitz M.J."/>
            <person name="Banfield J.F."/>
        </authorList>
    </citation>
    <scope>NUCLEOTIDE SEQUENCE [LARGE SCALE GENOMIC DNA]</scope>
    <source>
        <strain evidence="2">S2_003_000_R2_11</strain>
    </source>
</reference>
<feature type="transmembrane region" description="Helical" evidence="1">
    <location>
        <begin position="317"/>
        <end position="337"/>
    </location>
</feature>
<evidence type="ECO:0000256" key="1">
    <source>
        <dbReference type="SAM" id="Phobius"/>
    </source>
</evidence>
<keyword evidence="1" id="KW-0472">Membrane</keyword>
<organism evidence="2 3">
    <name type="scientific">Cereibacter sphaeroides</name>
    <name type="common">Rhodobacter sphaeroides</name>
    <dbReference type="NCBI Taxonomy" id="1063"/>
    <lineage>
        <taxon>Bacteria</taxon>
        <taxon>Pseudomonadati</taxon>
        <taxon>Pseudomonadota</taxon>
        <taxon>Alphaproteobacteria</taxon>
        <taxon>Rhodobacterales</taxon>
        <taxon>Paracoccaceae</taxon>
        <taxon>Cereibacter</taxon>
    </lineage>
</organism>
<dbReference type="Proteomes" id="UP000248975">
    <property type="component" value="Unassembled WGS sequence"/>
</dbReference>
<accession>A0A2W5RZ12</accession>
<feature type="transmembrane region" description="Helical" evidence="1">
    <location>
        <begin position="147"/>
        <end position="166"/>
    </location>
</feature>
<feature type="transmembrane region" description="Helical" evidence="1">
    <location>
        <begin position="53"/>
        <end position="72"/>
    </location>
</feature>
<keyword evidence="1" id="KW-1133">Transmembrane helix</keyword>
<feature type="transmembrane region" description="Helical" evidence="1">
    <location>
        <begin position="20"/>
        <end position="41"/>
    </location>
</feature>
<protein>
    <submittedName>
        <fullName evidence="2">OpgC domain-containing protein</fullName>
    </submittedName>
</protein>
<feature type="transmembrane region" description="Helical" evidence="1">
    <location>
        <begin position="286"/>
        <end position="305"/>
    </location>
</feature>
<comment type="caution">
    <text evidence="2">The sequence shown here is derived from an EMBL/GenBank/DDBJ whole genome shotgun (WGS) entry which is preliminary data.</text>
</comment>
<keyword evidence="1" id="KW-0812">Transmembrane</keyword>
<feature type="transmembrane region" description="Helical" evidence="1">
    <location>
        <begin position="92"/>
        <end position="113"/>
    </location>
</feature>
<dbReference type="PANTHER" id="PTHR38592:SF3">
    <property type="entry name" value="BLL4819 PROTEIN"/>
    <property type="match status" value="1"/>
</dbReference>
<feature type="transmembrane region" description="Helical" evidence="1">
    <location>
        <begin position="232"/>
        <end position="251"/>
    </location>
</feature>
<gene>
    <name evidence="2" type="ORF">DI533_17805</name>
</gene>
<dbReference type="InterPro" id="IPR014550">
    <property type="entry name" value="UCP028704_OpgC"/>
</dbReference>
<feature type="transmembrane region" description="Helical" evidence="1">
    <location>
        <begin position="203"/>
        <end position="223"/>
    </location>
</feature>
<dbReference type="AlphaFoldDB" id="A0A2W5RZ12"/>
<name>A0A2W5RZ12_CERSP</name>
<dbReference type="Pfam" id="PF10129">
    <property type="entry name" value="OpgC_C"/>
    <property type="match status" value="1"/>
</dbReference>
<sequence length="379" mass="42365">MPESISAPVTRAPRDPRLDVFRGLALVMIYINHVPGTIYEFMTSRNFGQSDAAEAFVMMSGIAAGLAYSGSFRNPPYWPGTARVWHRSWTLYLMHIFMTMWSLAIAALAARWLGGTHRLFVNEMAVLFDAPLGFLVGVPLLTHQLGYVNILPMYAFLLMITPALLWVALRRPWWLALASLTFWLVVGLYEWDLPNYPNAGGWFFNPLAWQVLFIAGLLTGVFARQGKRFIPVYWWLQLITAAILVAGFVWAKIPAIGEAWTQALWQANQNGVHRFWTYADKTYVTWPRLIHILALAYLLSTLPIVRRAAGSKLAAPLALLGRQALPVFVMGSLLALAAQALKESLTQNLAIDTALIFGGILLQLGFAYAKDRLSLKSRG</sequence>
<evidence type="ECO:0000313" key="2">
    <source>
        <dbReference type="EMBL" id="PZQ95891.1"/>
    </source>
</evidence>
<feature type="transmembrane region" description="Helical" evidence="1">
    <location>
        <begin position="349"/>
        <end position="369"/>
    </location>
</feature>